<dbReference type="InterPro" id="IPR036163">
    <property type="entry name" value="HMA_dom_sf"/>
</dbReference>
<dbReference type="FunFam" id="3.30.70.100:FF:000005">
    <property type="entry name" value="Copper-exporting P-type ATPase A"/>
    <property type="match status" value="1"/>
</dbReference>
<dbReference type="SUPFAM" id="SSF55008">
    <property type="entry name" value="HMA, heavy metal-associated domain"/>
    <property type="match status" value="1"/>
</dbReference>
<dbReference type="CDD" id="cd00371">
    <property type="entry name" value="HMA"/>
    <property type="match status" value="1"/>
</dbReference>
<organism evidence="8 9">
    <name type="scientific">Deferribacter autotrophicus</name>
    <dbReference type="NCBI Taxonomy" id="500465"/>
    <lineage>
        <taxon>Bacteria</taxon>
        <taxon>Pseudomonadati</taxon>
        <taxon>Deferribacterota</taxon>
        <taxon>Deferribacteres</taxon>
        <taxon>Deferribacterales</taxon>
        <taxon>Deferribacteraceae</taxon>
        <taxon>Deferribacter</taxon>
    </lineage>
</organism>
<comment type="subcellular location">
    <subcellularLocation>
        <location evidence="1">Cytoplasm</location>
    </subcellularLocation>
</comment>
<dbReference type="InterPro" id="IPR017969">
    <property type="entry name" value="Heavy-metal-associated_CS"/>
</dbReference>
<evidence type="ECO:0000256" key="6">
    <source>
        <dbReference type="SAM" id="Coils"/>
    </source>
</evidence>
<dbReference type="Pfam" id="PF00403">
    <property type="entry name" value="HMA"/>
    <property type="match status" value="1"/>
</dbReference>
<keyword evidence="9" id="KW-1185">Reference proteome</keyword>
<evidence type="ECO:0000259" key="7">
    <source>
        <dbReference type="PROSITE" id="PS50846"/>
    </source>
</evidence>
<keyword evidence="5" id="KW-0143">Chaperone</keyword>
<dbReference type="PROSITE" id="PS01047">
    <property type="entry name" value="HMA_1"/>
    <property type="match status" value="1"/>
</dbReference>
<reference evidence="8 9" key="1">
    <citation type="submission" date="2019-06" db="EMBL/GenBank/DDBJ databases">
        <title>Genomic insights into carbon and energy metabolism of Deferribacter autotrophicus revealed new metabolic traits in the phylum Deferribacteres.</title>
        <authorList>
            <person name="Slobodkin A.I."/>
            <person name="Slobodkina G.B."/>
            <person name="Allioux M."/>
            <person name="Alain K."/>
            <person name="Jebbar M."/>
            <person name="Shadrin V."/>
            <person name="Kublanov I.V."/>
            <person name="Toshchakov S.V."/>
            <person name="Bonch-Osmolovskaya E.A."/>
        </authorList>
    </citation>
    <scope>NUCLEOTIDE SEQUENCE [LARGE SCALE GENOMIC DNA]</scope>
    <source>
        <strain evidence="8 9">SL50</strain>
    </source>
</reference>
<proteinExistence type="predicted"/>
<dbReference type="PANTHER" id="PTHR46594:SF4">
    <property type="entry name" value="P-TYPE CATION-TRANSPORTING ATPASE"/>
    <property type="match status" value="1"/>
</dbReference>
<feature type="domain" description="HMA" evidence="7">
    <location>
        <begin position="2"/>
        <end position="68"/>
    </location>
</feature>
<dbReference type="PANTHER" id="PTHR46594">
    <property type="entry name" value="P-TYPE CATION-TRANSPORTING ATPASE"/>
    <property type="match status" value="1"/>
</dbReference>
<name>A0A5A8F2T1_9BACT</name>
<feature type="coiled-coil region" evidence="6">
    <location>
        <begin position="39"/>
        <end position="66"/>
    </location>
</feature>
<dbReference type="Gene3D" id="3.30.70.100">
    <property type="match status" value="1"/>
</dbReference>
<dbReference type="NCBIfam" id="NF033795">
    <property type="entry name" value="chaper_CopZ_Bs"/>
    <property type="match status" value="1"/>
</dbReference>
<dbReference type="InterPro" id="IPR006122">
    <property type="entry name" value="HMA_Cu_ion-bd"/>
</dbReference>
<dbReference type="EMBL" id="VFJB01000006">
    <property type="protein sequence ID" value="KAA0257799.1"/>
    <property type="molecule type" value="Genomic_DNA"/>
</dbReference>
<protein>
    <submittedName>
        <fullName evidence="8">Copper chaperone CopZ</fullName>
    </submittedName>
</protein>
<dbReference type="GO" id="GO:0005737">
    <property type="term" value="C:cytoplasm"/>
    <property type="evidence" value="ECO:0007669"/>
    <property type="project" value="UniProtKB-SubCell"/>
</dbReference>
<evidence type="ECO:0000256" key="2">
    <source>
        <dbReference type="ARBA" id="ARBA00022490"/>
    </source>
</evidence>
<dbReference type="Proteomes" id="UP000322876">
    <property type="component" value="Unassembled WGS sequence"/>
</dbReference>
<keyword evidence="3" id="KW-0479">Metal-binding</keyword>
<keyword evidence="6" id="KW-0175">Coiled coil</keyword>
<sequence>MAKIVIGVEGMSCHHCKMAVEKELKSLDGVLNAIVSLEAKNVEVEYDDEKVTIEQLKEAIEEAGYEPK</sequence>
<evidence type="ECO:0000313" key="8">
    <source>
        <dbReference type="EMBL" id="KAA0257799.1"/>
    </source>
</evidence>
<evidence type="ECO:0000256" key="1">
    <source>
        <dbReference type="ARBA" id="ARBA00004496"/>
    </source>
</evidence>
<dbReference type="OrthoDB" id="9813965at2"/>
<dbReference type="PROSITE" id="PS50846">
    <property type="entry name" value="HMA_2"/>
    <property type="match status" value="1"/>
</dbReference>
<evidence type="ECO:0000256" key="5">
    <source>
        <dbReference type="ARBA" id="ARBA00023186"/>
    </source>
</evidence>
<evidence type="ECO:0000256" key="3">
    <source>
        <dbReference type="ARBA" id="ARBA00022723"/>
    </source>
</evidence>
<keyword evidence="2" id="KW-0963">Cytoplasm</keyword>
<comment type="caution">
    <text evidence="8">The sequence shown here is derived from an EMBL/GenBank/DDBJ whole genome shotgun (WGS) entry which is preliminary data.</text>
</comment>
<keyword evidence="4" id="KW-0186">Copper</keyword>
<dbReference type="InterPro" id="IPR006121">
    <property type="entry name" value="HMA_dom"/>
</dbReference>
<gene>
    <name evidence="8" type="primary">copZ</name>
    <name evidence="8" type="ORF">FHQ18_08635</name>
</gene>
<evidence type="ECO:0000313" key="9">
    <source>
        <dbReference type="Proteomes" id="UP000322876"/>
    </source>
</evidence>
<dbReference type="RefSeq" id="WP_149266772.1">
    <property type="nucleotide sequence ID" value="NZ_VFJB01000006.1"/>
</dbReference>
<evidence type="ECO:0000256" key="4">
    <source>
        <dbReference type="ARBA" id="ARBA00023008"/>
    </source>
</evidence>
<dbReference type="GO" id="GO:0005507">
    <property type="term" value="F:copper ion binding"/>
    <property type="evidence" value="ECO:0007669"/>
    <property type="project" value="InterPro"/>
</dbReference>
<dbReference type="AlphaFoldDB" id="A0A5A8F2T1"/>
<dbReference type="NCBIfam" id="TIGR00003">
    <property type="entry name" value="copper ion binding protein"/>
    <property type="match status" value="1"/>
</dbReference>
<dbReference type="InterPro" id="IPR049740">
    <property type="entry name" value="CopZ"/>
</dbReference>
<accession>A0A5A8F2T1</accession>
<dbReference type="PRINTS" id="PR00942">
    <property type="entry name" value="CUATPASEI"/>
</dbReference>